<protein>
    <submittedName>
        <fullName evidence="1">Uncharacterized protein</fullName>
    </submittedName>
</protein>
<evidence type="ECO:0000313" key="1">
    <source>
        <dbReference type="EMBL" id="QBP32906.1"/>
    </source>
</evidence>
<evidence type="ECO:0000313" key="2">
    <source>
        <dbReference type="Proteomes" id="UP000294568"/>
    </source>
</evidence>
<proteinExistence type="predicted"/>
<keyword evidence="2" id="KW-1185">Reference proteome</keyword>
<dbReference type="Proteomes" id="UP000294568">
    <property type="component" value="Segment"/>
</dbReference>
<accession>A0A482JJP9</accession>
<dbReference type="EMBL" id="MK562503">
    <property type="protein sequence ID" value="QBP32906.1"/>
    <property type="molecule type" value="Genomic_DNA"/>
</dbReference>
<gene>
    <name evidence="1" type="ORF">HRP29_gp6</name>
</gene>
<organism evidence="1 2">
    <name type="scientific">Shigella phage Buco</name>
    <dbReference type="NCBI Taxonomy" id="2530183"/>
    <lineage>
        <taxon>Viruses</taxon>
        <taxon>Duplodnaviria</taxon>
        <taxon>Heunggongvirae</taxon>
        <taxon>Uroviricota</taxon>
        <taxon>Caudoviricetes</taxon>
        <taxon>Autographivirales</taxon>
        <taxon>Autoscriptoviridae</taxon>
        <taxon>Slopekvirinae</taxon>
        <taxon>Bucovirus</taxon>
        <taxon>Bucovirus buco</taxon>
    </lineage>
</organism>
<sequence length="51" mass="6384">MIKWFKNKLAAWELNALLKEIEENLEYQVWLQQELERAQFRRIELLHLTKK</sequence>
<name>A0A482JJP9_9CAUD</name>
<reference evidence="1 2" key="1">
    <citation type="submission" date="2019-02" db="EMBL/GenBank/DDBJ databases">
        <title>A cornucopia of Shigella phages from the Cornhusker state.</title>
        <authorList>
            <person name="Doore S.M."/>
            <person name="Schrad J.R."/>
            <person name="Perrett H.R."/>
            <person name="Dover J.A."/>
            <person name="Schrad K.P."/>
            <person name="Dean W.F."/>
            <person name="Parent K.N."/>
        </authorList>
    </citation>
    <scope>NUCLEOTIDE SEQUENCE [LARGE SCALE GENOMIC DNA]</scope>
</reference>